<evidence type="ECO:0000313" key="3">
    <source>
        <dbReference type="EMBL" id="KKM97217.1"/>
    </source>
</evidence>
<feature type="transmembrane region" description="Helical" evidence="1">
    <location>
        <begin position="12"/>
        <end position="38"/>
    </location>
</feature>
<dbReference type="SMART" id="SM00304">
    <property type="entry name" value="HAMP"/>
    <property type="match status" value="1"/>
</dbReference>
<organism evidence="3">
    <name type="scientific">marine sediment metagenome</name>
    <dbReference type="NCBI Taxonomy" id="412755"/>
    <lineage>
        <taxon>unclassified sequences</taxon>
        <taxon>metagenomes</taxon>
        <taxon>ecological metagenomes</taxon>
    </lineage>
</organism>
<keyword evidence="1" id="KW-1133">Transmembrane helix</keyword>
<dbReference type="AlphaFoldDB" id="A0A0F9PVJ2"/>
<feature type="domain" description="HAMP" evidence="2">
    <location>
        <begin position="180"/>
        <end position="232"/>
    </location>
</feature>
<dbReference type="PANTHER" id="PTHR32089">
    <property type="entry name" value="METHYL-ACCEPTING CHEMOTAXIS PROTEIN MCPB"/>
    <property type="match status" value="1"/>
</dbReference>
<feature type="transmembrane region" description="Helical" evidence="1">
    <location>
        <begin position="161"/>
        <end position="180"/>
    </location>
</feature>
<evidence type="ECO:0000256" key="1">
    <source>
        <dbReference type="SAM" id="Phobius"/>
    </source>
</evidence>
<dbReference type="GO" id="GO:0016020">
    <property type="term" value="C:membrane"/>
    <property type="evidence" value="ECO:0007669"/>
    <property type="project" value="InterPro"/>
</dbReference>
<dbReference type="CDD" id="cd06225">
    <property type="entry name" value="HAMP"/>
    <property type="match status" value="1"/>
</dbReference>
<dbReference type="Pfam" id="PF00672">
    <property type="entry name" value="HAMP"/>
    <property type="match status" value="1"/>
</dbReference>
<dbReference type="InterPro" id="IPR003660">
    <property type="entry name" value="HAMP_dom"/>
</dbReference>
<keyword evidence="1" id="KW-0812">Transmembrane</keyword>
<accession>A0A0F9PVJ2</accession>
<name>A0A0F9PVJ2_9ZZZZ</name>
<feature type="non-terminal residue" evidence="3">
    <location>
        <position position="366"/>
    </location>
</feature>
<dbReference type="Gene3D" id="1.10.287.950">
    <property type="entry name" value="Methyl-accepting chemotaxis protein"/>
    <property type="match status" value="1"/>
</dbReference>
<dbReference type="GO" id="GO:0007165">
    <property type="term" value="P:signal transduction"/>
    <property type="evidence" value="ECO:0007669"/>
    <property type="project" value="InterPro"/>
</dbReference>
<reference evidence="3" key="1">
    <citation type="journal article" date="2015" name="Nature">
        <title>Complex archaea that bridge the gap between prokaryotes and eukaryotes.</title>
        <authorList>
            <person name="Spang A."/>
            <person name="Saw J.H."/>
            <person name="Jorgensen S.L."/>
            <person name="Zaremba-Niedzwiedzka K."/>
            <person name="Martijn J."/>
            <person name="Lind A.E."/>
            <person name="van Eijk R."/>
            <person name="Schleper C."/>
            <person name="Guy L."/>
            <person name="Ettema T.J."/>
        </authorList>
    </citation>
    <scope>NUCLEOTIDE SEQUENCE</scope>
</reference>
<evidence type="ECO:0000259" key="2">
    <source>
        <dbReference type="PROSITE" id="PS50885"/>
    </source>
</evidence>
<comment type="caution">
    <text evidence="3">The sequence shown here is derived from an EMBL/GenBank/DDBJ whole genome shotgun (WGS) entry which is preliminary data.</text>
</comment>
<dbReference type="PROSITE" id="PS50885">
    <property type="entry name" value="HAMP"/>
    <property type="match status" value="1"/>
</dbReference>
<gene>
    <name evidence="3" type="ORF">LCGC14_1170340</name>
</gene>
<sequence>MARTGLGPVKNSIAFSLTLIIIFIFIIGQGSLWLWFLFTQKDMYGDMLHDRAKMAARMLSATAQEYVIKGDLPSLEKAVSRIAEDKIIISVKVFDADGTMLAGASTGIEESAALNPLYVPWKSEVRSPIMKGSQQVGEVEVFYSGREANNAMFWLLSTPPVAQGFVFLVIVALIYIFTYLKIGKPIGILSDRLERITSGDLTVGIPEMDENELGAIADGLRYLVQRFSATVRRMNSLASNVIETIVGISSSFENSMEMVKKQSISTDEIALTVKNSLDSQKKISENTEQLTGISSENVSALMEVKASEDEIVGHMGSLYGATEKSYSIVSEMVDTTAKVNENVQQVLTSVENTSASVEEIIASVKE</sequence>
<dbReference type="PANTHER" id="PTHR32089:SF112">
    <property type="entry name" value="LYSOZYME-LIKE PROTEIN-RELATED"/>
    <property type="match status" value="1"/>
</dbReference>
<proteinExistence type="predicted"/>
<keyword evidence="1" id="KW-0472">Membrane</keyword>
<dbReference type="SUPFAM" id="SSF58104">
    <property type="entry name" value="Methyl-accepting chemotaxis protein (MCP) signaling domain"/>
    <property type="match status" value="1"/>
</dbReference>
<dbReference type="EMBL" id="LAZR01005775">
    <property type="protein sequence ID" value="KKM97217.1"/>
    <property type="molecule type" value="Genomic_DNA"/>
</dbReference>
<protein>
    <recommendedName>
        <fullName evidence="2">HAMP domain-containing protein</fullName>
    </recommendedName>
</protein>